<dbReference type="PRINTS" id="PR00081">
    <property type="entry name" value="GDHRDH"/>
</dbReference>
<gene>
    <name evidence="7" type="ORF">HQN59_15475</name>
</gene>
<dbReference type="GO" id="GO:0006729">
    <property type="term" value="P:tetrahydrobiopterin biosynthetic process"/>
    <property type="evidence" value="ECO:0007669"/>
    <property type="project" value="TreeGrafter"/>
</dbReference>
<dbReference type="GO" id="GO:0005737">
    <property type="term" value="C:cytoplasm"/>
    <property type="evidence" value="ECO:0007669"/>
    <property type="project" value="UniProtKB-SubCell"/>
</dbReference>
<dbReference type="EMBL" id="JABWMJ010000007">
    <property type="protein sequence ID" value="NUZ07163.1"/>
    <property type="molecule type" value="Genomic_DNA"/>
</dbReference>
<name>A0A7Y6NPW4_9BURK</name>
<dbReference type="InterPro" id="IPR002347">
    <property type="entry name" value="SDR_fam"/>
</dbReference>
<evidence type="ECO:0000313" key="8">
    <source>
        <dbReference type="Proteomes" id="UP000529637"/>
    </source>
</evidence>
<keyword evidence="3" id="KW-0521">NADP</keyword>
<keyword evidence="8" id="KW-1185">Reference proteome</keyword>
<feature type="domain" description="Ketoreductase" evidence="6">
    <location>
        <begin position="4"/>
        <end position="192"/>
    </location>
</feature>
<evidence type="ECO:0000259" key="6">
    <source>
        <dbReference type="SMART" id="SM00822"/>
    </source>
</evidence>
<comment type="caution">
    <text evidence="7">The sequence shown here is derived from an EMBL/GenBank/DDBJ whole genome shotgun (WGS) entry which is preliminary data.</text>
</comment>
<dbReference type="RefSeq" id="WP_176070019.1">
    <property type="nucleotide sequence ID" value="NZ_JABWMJ010000007.1"/>
</dbReference>
<dbReference type="PANTHER" id="PTHR44085">
    <property type="entry name" value="SEPIAPTERIN REDUCTASE"/>
    <property type="match status" value="1"/>
</dbReference>
<dbReference type="Gene3D" id="3.40.50.720">
    <property type="entry name" value="NAD(P)-binding Rossmann-like Domain"/>
    <property type="match status" value="1"/>
</dbReference>
<comment type="similarity">
    <text evidence="5">Belongs to the short-chain dehydrogenases/reductases (SDR) family.</text>
</comment>
<dbReference type="PANTHER" id="PTHR44085:SF2">
    <property type="entry name" value="SEPIAPTERIN REDUCTASE"/>
    <property type="match status" value="1"/>
</dbReference>
<dbReference type="InterPro" id="IPR036291">
    <property type="entry name" value="NAD(P)-bd_dom_sf"/>
</dbReference>
<dbReference type="Pfam" id="PF00106">
    <property type="entry name" value="adh_short"/>
    <property type="match status" value="1"/>
</dbReference>
<evidence type="ECO:0000256" key="3">
    <source>
        <dbReference type="ARBA" id="ARBA00022857"/>
    </source>
</evidence>
<dbReference type="SMART" id="SM00822">
    <property type="entry name" value="PKS_KR"/>
    <property type="match status" value="1"/>
</dbReference>
<comment type="subcellular location">
    <subcellularLocation>
        <location evidence="1">Cytoplasm</location>
    </subcellularLocation>
</comment>
<dbReference type="PROSITE" id="PS00061">
    <property type="entry name" value="ADH_SHORT"/>
    <property type="match status" value="1"/>
</dbReference>
<dbReference type="InterPro" id="IPR051721">
    <property type="entry name" value="Biopterin_syn/organic_redct"/>
</dbReference>
<proteinExistence type="inferred from homology"/>
<dbReference type="AlphaFoldDB" id="A0A7Y6NPW4"/>
<protein>
    <submittedName>
        <fullName evidence="7">SDR family NAD(P)-dependent oxidoreductase</fullName>
    </submittedName>
</protein>
<dbReference type="GO" id="GO:0004757">
    <property type="term" value="F:sepiapterin reductase (NADP+) activity"/>
    <property type="evidence" value="ECO:0007669"/>
    <property type="project" value="TreeGrafter"/>
</dbReference>
<dbReference type="PRINTS" id="PR00080">
    <property type="entry name" value="SDRFAMILY"/>
</dbReference>
<keyword evidence="4" id="KW-0560">Oxidoreductase</keyword>
<dbReference type="InterPro" id="IPR020904">
    <property type="entry name" value="Sc_DH/Rdtase_CS"/>
</dbReference>
<evidence type="ECO:0000256" key="5">
    <source>
        <dbReference type="RuleBase" id="RU000363"/>
    </source>
</evidence>
<dbReference type="SUPFAM" id="SSF51735">
    <property type="entry name" value="NAD(P)-binding Rossmann-fold domains"/>
    <property type="match status" value="1"/>
</dbReference>
<evidence type="ECO:0000313" key="7">
    <source>
        <dbReference type="EMBL" id="NUZ07163.1"/>
    </source>
</evidence>
<keyword evidence="2" id="KW-0963">Cytoplasm</keyword>
<evidence type="ECO:0000256" key="1">
    <source>
        <dbReference type="ARBA" id="ARBA00004496"/>
    </source>
</evidence>
<dbReference type="InterPro" id="IPR057326">
    <property type="entry name" value="KR_dom"/>
</dbReference>
<reference evidence="7 8" key="1">
    <citation type="submission" date="2020-06" db="EMBL/GenBank/DDBJ databases">
        <title>Schlegella sp. ID0723 isolated from air conditioner.</title>
        <authorList>
            <person name="Kim D.Y."/>
            <person name="Kim D.-U."/>
        </authorList>
    </citation>
    <scope>NUCLEOTIDE SEQUENCE [LARGE SCALE GENOMIC DNA]</scope>
    <source>
        <strain evidence="7 8">ID0723</strain>
    </source>
</reference>
<sequence length="251" mass="26168">MSTHLYILTGASRGLGAAIARQLVDPAHTLLCLSRATSPALDEFASERGVRVEQWSVDLADPPAAAARLETWLRAEGGAFDAATLINNAGVLAPAGALDAAGDATISSALRVGLEAPMLLAAAFLRATADRSGARRILNVSSGLGRRAMAGQTTYCAAKAGLDHFTRALALDEALKPNGARVCSLAPGVIDTDMQQQLRSADDPGFPDRRNFVYLKDAGQLTSPENAAARVLAYLARPDFGSQAVADVRDA</sequence>
<accession>A0A7Y6NPW4</accession>
<evidence type="ECO:0000256" key="2">
    <source>
        <dbReference type="ARBA" id="ARBA00022490"/>
    </source>
</evidence>
<dbReference type="Proteomes" id="UP000529637">
    <property type="component" value="Unassembled WGS sequence"/>
</dbReference>
<organism evidence="7 8">
    <name type="scientific">Piscinibacter koreensis</name>
    <dbReference type="NCBI Taxonomy" id="2742824"/>
    <lineage>
        <taxon>Bacteria</taxon>
        <taxon>Pseudomonadati</taxon>
        <taxon>Pseudomonadota</taxon>
        <taxon>Betaproteobacteria</taxon>
        <taxon>Burkholderiales</taxon>
        <taxon>Sphaerotilaceae</taxon>
        <taxon>Piscinibacter</taxon>
    </lineage>
</organism>
<evidence type="ECO:0000256" key="4">
    <source>
        <dbReference type="ARBA" id="ARBA00023002"/>
    </source>
</evidence>